<dbReference type="Proteomes" id="UP000279259">
    <property type="component" value="Unassembled WGS sequence"/>
</dbReference>
<dbReference type="InterPro" id="IPR042452">
    <property type="entry name" value="ZPR1_Znf1/2"/>
</dbReference>
<feature type="compositionally biased region" description="Low complexity" evidence="9">
    <location>
        <begin position="536"/>
        <end position="554"/>
    </location>
</feature>
<dbReference type="FunFam" id="2.60.120.1040:FF:000001">
    <property type="entry name" value="Zinc finger protein ZPR1"/>
    <property type="match status" value="1"/>
</dbReference>
<dbReference type="InterPro" id="IPR040141">
    <property type="entry name" value="ZPR1"/>
</dbReference>
<evidence type="ECO:0000313" key="12">
    <source>
        <dbReference type="Proteomes" id="UP000279259"/>
    </source>
</evidence>
<dbReference type="EMBL" id="RSCD01000017">
    <property type="protein sequence ID" value="RSH87356.1"/>
    <property type="molecule type" value="Genomic_DNA"/>
</dbReference>
<evidence type="ECO:0000313" key="11">
    <source>
        <dbReference type="EMBL" id="RSH87356.1"/>
    </source>
</evidence>
<dbReference type="OrthoDB" id="308464at2759"/>
<dbReference type="PANTHER" id="PTHR10876:SF0">
    <property type="entry name" value="ZINC FINGER PROTEIN ZPR1"/>
    <property type="match status" value="1"/>
</dbReference>
<dbReference type="Gene3D" id="2.60.120.1040">
    <property type="entry name" value="ZPR1, A/B domain"/>
    <property type="match status" value="2"/>
</dbReference>
<dbReference type="AlphaFoldDB" id="A0A427Y8C4"/>
<organism evidence="11 12">
    <name type="scientific">Saitozyma podzolica</name>
    <dbReference type="NCBI Taxonomy" id="1890683"/>
    <lineage>
        <taxon>Eukaryota</taxon>
        <taxon>Fungi</taxon>
        <taxon>Dikarya</taxon>
        <taxon>Basidiomycota</taxon>
        <taxon>Agaricomycotina</taxon>
        <taxon>Tremellomycetes</taxon>
        <taxon>Tremellales</taxon>
        <taxon>Trimorphomycetaceae</taxon>
        <taxon>Saitozyma</taxon>
    </lineage>
</organism>
<evidence type="ECO:0000256" key="1">
    <source>
        <dbReference type="ARBA" id="ARBA00004123"/>
    </source>
</evidence>
<dbReference type="Pfam" id="PF03367">
    <property type="entry name" value="Zn_ribbon_ZPR1"/>
    <property type="match status" value="2"/>
</dbReference>
<dbReference type="InterPro" id="IPR056180">
    <property type="entry name" value="ZPR1_jr_dom"/>
</dbReference>
<evidence type="ECO:0000259" key="10">
    <source>
        <dbReference type="SMART" id="SM00709"/>
    </source>
</evidence>
<accession>A0A427Y8C4</accession>
<name>A0A427Y8C4_9TREE</name>
<feature type="domain" description="Zinc finger ZPR1-type" evidence="10">
    <location>
        <begin position="330"/>
        <end position="499"/>
    </location>
</feature>
<dbReference type="Gene3D" id="2.20.25.420">
    <property type="entry name" value="ZPR1, zinc finger domain"/>
    <property type="match status" value="2"/>
</dbReference>
<keyword evidence="6" id="KW-0862">Zinc</keyword>
<keyword evidence="4" id="KW-0677">Repeat</keyword>
<evidence type="ECO:0000256" key="2">
    <source>
        <dbReference type="ARBA" id="ARBA00008354"/>
    </source>
</evidence>
<dbReference type="FunFam" id="2.20.25.420:FF:000001">
    <property type="entry name" value="Zinc finger protein ZPR1"/>
    <property type="match status" value="1"/>
</dbReference>
<evidence type="ECO:0000256" key="3">
    <source>
        <dbReference type="ARBA" id="ARBA00022723"/>
    </source>
</evidence>
<evidence type="ECO:0000256" key="4">
    <source>
        <dbReference type="ARBA" id="ARBA00022737"/>
    </source>
</evidence>
<keyword evidence="5 11" id="KW-0863">Zinc-finger</keyword>
<feature type="compositionally biased region" description="Acidic residues" evidence="9">
    <location>
        <begin position="194"/>
        <end position="211"/>
    </location>
</feature>
<keyword evidence="12" id="KW-1185">Reference proteome</keyword>
<feature type="domain" description="Zinc finger ZPR1-type" evidence="10">
    <location>
        <begin position="55"/>
        <end position="206"/>
    </location>
</feature>
<evidence type="ECO:0000256" key="5">
    <source>
        <dbReference type="ARBA" id="ARBA00022771"/>
    </source>
</evidence>
<dbReference type="NCBIfam" id="TIGR00310">
    <property type="entry name" value="ZPR1_znf"/>
    <property type="match status" value="2"/>
</dbReference>
<dbReference type="GO" id="GO:0008270">
    <property type="term" value="F:zinc ion binding"/>
    <property type="evidence" value="ECO:0007669"/>
    <property type="project" value="UniProtKB-KW"/>
</dbReference>
<comment type="caution">
    <text evidence="11">The sequence shown here is derived from an EMBL/GenBank/DDBJ whole genome shotgun (WGS) entry which is preliminary data.</text>
</comment>
<comment type="function">
    <text evidence="8">Acts as a protein folding chaperone for elongation factor 1-alpha.</text>
</comment>
<reference evidence="11 12" key="1">
    <citation type="submission" date="2018-11" db="EMBL/GenBank/DDBJ databases">
        <title>Genome sequence of Saitozyma podzolica DSM 27192.</title>
        <authorList>
            <person name="Aliyu H."/>
            <person name="Gorte O."/>
            <person name="Ochsenreither K."/>
        </authorList>
    </citation>
    <scope>NUCLEOTIDE SEQUENCE [LARGE SCALE GENOMIC DNA]</scope>
    <source>
        <strain evidence="11 12">DSM 27192</strain>
    </source>
</reference>
<dbReference type="GO" id="GO:0005634">
    <property type="term" value="C:nucleus"/>
    <property type="evidence" value="ECO:0007669"/>
    <property type="project" value="UniProtKB-SubCell"/>
</dbReference>
<comment type="similarity">
    <text evidence="2">Belongs to the ZPR1 family.</text>
</comment>
<evidence type="ECO:0000256" key="6">
    <source>
        <dbReference type="ARBA" id="ARBA00022833"/>
    </source>
</evidence>
<dbReference type="FunFam" id="2.20.25.420:FF:000002">
    <property type="entry name" value="Zinc finger protein ZPR1"/>
    <property type="match status" value="1"/>
</dbReference>
<proteinExistence type="inferred from homology"/>
<keyword evidence="3" id="KW-0479">Metal-binding</keyword>
<evidence type="ECO:0000256" key="7">
    <source>
        <dbReference type="ARBA" id="ARBA00023242"/>
    </source>
</evidence>
<dbReference type="PANTHER" id="PTHR10876">
    <property type="entry name" value="ZINC FINGER PROTEIN ZPR1"/>
    <property type="match status" value="1"/>
</dbReference>
<dbReference type="InterPro" id="IPR042451">
    <property type="entry name" value="ZPR1_A/B_dom"/>
</dbReference>
<keyword evidence="7" id="KW-0539">Nucleus</keyword>
<feature type="region of interest" description="Disordered" evidence="9">
    <location>
        <begin position="535"/>
        <end position="554"/>
    </location>
</feature>
<dbReference type="Pfam" id="PF22794">
    <property type="entry name" value="jr-ZPR1"/>
    <property type="match status" value="3"/>
</dbReference>
<feature type="region of interest" description="Disordered" evidence="9">
    <location>
        <begin position="194"/>
        <end position="216"/>
    </location>
</feature>
<dbReference type="InterPro" id="IPR004457">
    <property type="entry name" value="Znf_ZPR1"/>
</dbReference>
<comment type="subcellular location">
    <subcellularLocation>
        <location evidence="1">Nucleus</location>
    </subcellularLocation>
</comment>
<gene>
    <name evidence="11" type="primary">ZPR1</name>
    <name evidence="11" type="ORF">EHS25_003265</name>
</gene>
<dbReference type="SMART" id="SM00709">
    <property type="entry name" value="Zpr1"/>
    <property type="match status" value="2"/>
</dbReference>
<dbReference type="STRING" id="1890683.A0A427Y8C4"/>
<protein>
    <submittedName>
        <fullName evidence="11">Nucleolar zinc-finger protein</fullName>
    </submittedName>
</protein>
<evidence type="ECO:0000256" key="9">
    <source>
        <dbReference type="SAM" id="MobiDB-lite"/>
    </source>
</evidence>
<sequence length="554" mass="61636">MSEQKTNLFPTLGEIASRTDALPEIADDDARLREDAPALVEQGEGEEREMQEVESLCMRCHEQGITRMLLTSIPYFKEIIVSSFRCEHCGHRDTEIQSAGEIQPKGVTYTLHLLHRSDLDRQLVKSNFATVSIPDLQLTIPPGRGQLTTVEGIIRDTIRDLKISQPVRRVMDPETALKIDEMLAKLRDLIGIEEGDEEEDDGGVGMDDDDEQEKKARAEAKEAQKLEKPFTPFRMSIDDPSGNSFFQFVGSASDPQWNMRAYNRTFDQNVTLGLVARPDDMPEQQNAGAPVVPADHKLSGVEEFEQRRNKNVVERTDGTVVPDEVFSFPSTCSSCGHELETLMQQVNIPYFQNIIIMATNCYACGYRDNEVKSGNAVADKGKKITLKIEDEEDLARDMLKSDTAGLEIPEIDLVLQPGTLGGRFTTLEGLLNEIYNELSTKVFRTGDSAHIGIGQQGHDLGKDERNFEDFLKGLKDCMSAARPFTLILDDPVSNSYLQNLYAPDPDPNMTVEEYERTHEQNEDLGLNDMVLEGYNPEAEGTAPAPAGAGAQTKA</sequence>
<evidence type="ECO:0000256" key="8">
    <source>
        <dbReference type="ARBA" id="ARBA00054139"/>
    </source>
</evidence>